<name>A0A9N8HS08_9STRA</name>
<dbReference type="GO" id="GO:0005741">
    <property type="term" value="C:mitochondrial outer membrane"/>
    <property type="evidence" value="ECO:0007669"/>
    <property type="project" value="TreeGrafter"/>
</dbReference>
<dbReference type="OrthoDB" id="163794at2759"/>
<evidence type="ECO:0000313" key="7">
    <source>
        <dbReference type="Proteomes" id="UP001153069"/>
    </source>
</evidence>
<proteinExistence type="inferred from homology"/>
<evidence type="ECO:0000313" key="6">
    <source>
        <dbReference type="EMBL" id="CAB9520663.1"/>
    </source>
</evidence>
<accession>A0A9N8HS08</accession>
<keyword evidence="7" id="KW-1185">Reference proteome</keyword>
<keyword evidence="5" id="KW-0472">Membrane</keyword>
<dbReference type="Pfam" id="PF04930">
    <property type="entry name" value="FUN14"/>
    <property type="match status" value="1"/>
</dbReference>
<dbReference type="EMBL" id="CAICTM010001122">
    <property type="protein sequence ID" value="CAB9520663.1"/>
    <property type="molecule type" value="Genomic_DNA"/>
</dbReference>
<dbReference type="PANTHER" id="PTHR21346:SF0">
    <property type="entry name" value="RE45833P"/>
    <property type="match status" value="1"/>
</dbReference>
<organism evidence="6 7">
    <name type="scientific">Seminavis robusta</name>
    <dbReference type="NCBI Taxonomy" id="568900"/>
    <lineage>
        <taxon>Eukaryota</taxon>
        <taxon>Sar</taxon>
        <taxon>Stramenopiles</taxon>
        <taxon>Ochrophyta</taxon>
        <taxon>Bacillariophyta</taxon>
        <taxon>Bacillariophyceae</taxon>
        <taxon>Bacillariophycidae</taxon>
        <taxon>Naviculales</taxon>
        <taxon>Naviculaceae</taxon>
        <taxon>Seminavis</taxon>
    </lineage>
</organism>
<dbReference type="InterPro" id="IPR007014">
    <property type="entry name" value="FUN14"/>
</dbReference>
<dbReference type="PROSITE" id="PS00018">
    <property type="entry name" value="EF_HAND_1"/>
    <property type="match status" value="1"/>
</dbReference>
<dbReference type="InterPro" id="IPR018247">
    <property type="entry name" value="EF_Hand_1_Ca_BS"/>
</dbReference>
<keyword evidence="4" id="KW-1133">Transmembrane helix</keyword>
<comment type="caution">
    <text evidence="6">The sequence shown here is derived from an EMBL/GenBank/DDBJ whole genome shotgun (WGS) entry which is preliminary data.</text>
</comment>
<keyword evidence="3" id="KW-0812">Transmembrane</keyword>
<dbReference type="Proteomes" id="UP001153069">
    <property type="component" value="Unassembled WGS sequence"/>
</dbReference>
<comment type="subcellular location">
    <subcellularLocation>
        <location evidence="1">Membrane</location>
    </subcellularLocation>
</comment>
<protein>
    <submittedName>
        <fullName evidence="6">FUN14 domain-containing protein</fullName>
    </submittedName>
</protein>
<evidence type="ECO:0000256" key="2">
    <source>
        <dbReference type="ARBA" id="ARBA00009160"/>
    </source>
</evidence>
<gene>
    <name evidence="6" type="ORF">SEMRO_1124_G243780.1</name>
</gene>
<evidence type="ECO:0000256" key="1">
    <source>
        <dbReference type="ARBA" id="ARBA00004370"/>
    </source>
</evidence>
<comment type="similarity">
    <text evidence="2">Belongs to the FUN14 family.</text>
</comment>
<reference evidence="6" key="1">
    <citation type="submission" date="2020-06" db="EMBL/GenBank/DDBJ databases">
        <authorList>
            <consortium name="Plant Systems Biology data submission"/>
        </authorList>
    </citation>
    <scope>NUCLEOTIDE SEQUENCE</scope>
    <source>
        <strain evidence="6">D6</strain>
    </source>
</reference>
<dbReference type="AlphaFoldDB" id="A0A9N8HS08"/>
<dbReference type="PANTHER" id="PTHR21346">
    <property type="entry name" value="FUN14 DOMAIN CONTAINING"/>
    <property type="match status" value="1"/>
</dbReference>
<evidence type="ECO:0000256" key="3">
    <source>
        <dbReference type="ARBA" id="ARBA00022692"/>
    </source>
</evidence>
<evidence type="ECO:0000256" key="4">
    <source>
        <dbReference type="ARBA" id="ARBA00022989"/>
    </source>
</evidence>
<dbReference type="GO" id="GO:0000422">
    <property type="term" value="P:autophagy of mitochondrion"/>
    <property type="evidence" value="ECO:0007669"/>
    <property type="project" value="TreeGrafter"/>
</dbReference>
<sequence length="150" mass="15804">MLLTAKVRGGGFFGGGKASPSPSSNFVDSMVSGMGEKFQETLETGVPTQITYGFIAGYCSGMAMKRVGQAAATVLGIGFVTLQTLNYYGYIEISHDKFKSTVENALDLNKDGKVDKSDIQRSFDKLMGVLSYNVPSGGGFVAGFLGGVRS</sequence>
<evidence type="ECO:0000256" key="5">
    <source>
        <dbReference type="ARBA" id="ARBA00023136"/>
    </source>
</evidence>